<evidence type="ECO:0000313" key="7">
    <source>
        <dbReference type="EMBL" id="CDR36781.1"/>
    </source>
</evidence>
<dbReference type="Gene3D" id="3.30.40.10">
    <property type="entry name" value="Zinc/RING finger domain, C3HC4 (zinc finger)"/>
    <property type="match status" value="1"/>
</dbReference>
<feature type="domain" description="RING-type" evidence="6">
    <location>
        <begin position="138"/>
        <end position="249"/>
    </location>
</feature>
<name>A0A061AN39_CYBFA</name>
<dbReference type="SUPFAM" id="SSF57850">
    <property type="entry name" value="RING/U-box"/>
    <property type="match status" value="1"/>
</dbReference>
<dbReference type="InterPro" id="IPR013083">
    <property type="entry name" value="Znf_RING/FYVE/PHD"/>
</dbReference>
<gene>
    <name evidence="7" type="ORF">CYFA0S_01e04434g</name>
</gene>
<dbReference type="PhylomeDB" id="A0A061AN39"/>
<dbReference type="VEuPathDB" id="FungiDB:BON22_0644"/>
<dbReference type="PROSITE" id="PS50089">
    <property type="entry name" value="ZF_RING_2"/>
    <property type="match status" value="1"/>
</dbReference>
<accession>A0A061AN39</accession>
<dbReference type="GO" id="GO:0008270">
    <property type="term" value="F:zinc ion binding"/>
    <property type="evidence" value="ECO:0007669"/>
    <property type="project" value="UniProtKB-KW"/>
</dbReference>
<keyword evidence="1" id="KW-0479">Metal-binding</keyword>
<reference evidence="7" key="1">
    <citation type="journal article" date="2014" name="Genome Announc.">
        <title>Genome sequence of the yeast Cyberlindnera fabianii (Hansenula fabianii).</title>
        <authorList>
            <person name="Freel K.C."/>
            <person name="Sarilar V."/>
            <person name="Neuveglise C."/>
            <person name="Devillers H."/>
            <person name="Friedrich A."/>
            <person name="Schacherer J."/>
        </authorList>
    </citation>
    <scope>NUCLEOTIDE SEQUENCE</scope>
    <source>
        <strain evidence="7">YJS4271</strain>
    </source>
</reference>
<dbReference type="GO" id="GO:0061630">
    <property type="term" value="F:ubiquitin protein ligase activity"/>
    <property type="evidence" value="ECO:0007669"/>
    <property type="project" value="TreeGrafter"/>
</dbReference>
<organism evidence="7">
    <name type="scientific">Cyberlindnera fabianii</name>
    <name type="common">Yeast</name>
    <name type="synonym">Hansenula fabianii</name>
    <dbReference type="NCBI Taxonomy" id="36022"/>
    <lineage>
        <taxon>Eukaryota</taxon>
        <taxon>Fungi</taxon>
        <taxon>Dikarya</taxon>
        <taxon>Ascomycota</taxon>
        <taxon>Saccharomycotina</taxon>
        <taxon>Saccharomycetes</taxon>
        <taxon>Phaffomycetales</taxon>
        <taxon>Phaffomycetaceae</taxon>
        <taxon>Cyberlindnera</taxon>
    </lineage>
</organism>
<evidence type="ECO:0000259" key="6">
    <source>
        <dbReference type="PROSITE" id="PS50089"/>
    </source>
</evidence>
<dbReference type="GO" id="GO:0016567">
    <property type="term" value="P:protein ubiquitination"/>
    <property type="evidence" value="ECO:0007669"/>
    <property type="project" value="TreeGrafter"/>
</dbReference>
<sequence>MSNPNQVGGNAAASGDGAQNNLPTAPQFTAIPILIPPEGTNLEQVPTTDPDVLFRGAFGTAVPQFSVTINRTNIGPGGTTMPNGEPVFNFNNIPPFLRDMIENVMQQGRPKQKRATEDVIKHLTIVDPKDLPATERTCPICYESFDTPKSLPNKQSKKNEEKRKRAAEERTKIIDTDPGMWFPTDPTARKHVEYTRYPSRESTPFEDSEKQEDQDQQDHIPVQMPCKHVFGRSCLVEWLKSNVSCPLCRREVESQPVNSGNSLGIPTAEARAQSLIINRSFCPADYSTAEHTYEDPAIPIPISSSNRSLVSSARPRRVIEVSHPFFTTS</sequence>
<feature type="region of interest" description="Disordered" evidence="5">
    <location>
        <begin position="1"/>
        <end position="24"/>
    </location>
</feature>
<dbReference type="PANTHER" id="PTHR15710">
    <property type="entry name" value="E3 UBIQUITIN-PROTEIN LIGASE PRAJA"/>
    <property type="match status" value="1"/>
</dbReference>
<dbReference type="PANTHER" id="PTHR15710:SF243">
    <property type="entry name" value="E3 UBIQUITIN-PROTEIN LIGASE PRAJA-2 ISOFORM X1"/>
    <property type="match status" value="1"/>
</dbReference>
<evidence type="ECO:0000256" key="4">
    <source>
        <dbReference type="PROSITE-ProRule" id="PRU00175"/>
    </source>
</evidence>
<dbReference type="EMBL" id="LK052886">
    <property type="protein sequence ID" value="CDR36781.1"/>
    <property type="molecule type" value="Genomic_DNA"/>
</dbReference>
<evidence type="ECO:0000256" key="3">
    <source>
        <dbReference type="ARBA" id="ARBA00022833"/>
    </source>
</evidence>
<evidence type="ECO:0000256" key="2">
    <source>
        <dbReference type="ARBA" id="ARBA00022771"/>
    </source>
</evidence>
<dbReference type="OrthoDB" id="8062037at2759"/>
<keyword evidence="2 4" id="KW-0863">Zinc-finger</keyword>
<proteinExistence type="predicted"/>
<dbReference type="Pfam" id="PF13639">
    <property type="entry name" value="zf-RING_2"/>
    <property type="match status" value="1"/>
</dbReference>
<protein>
    <submittedName>
        <fullName evidence="7">CYFA0S01e04434g1_1</fullName>
    </submittedName>
</protein>
<feature type="region of interest" description="Disordered" evidence="5">
    <location>
        <begin position="149"/>
        <end position="217"/>
    </location>
</feature>
<dbReference type="AlphaFoldDB" id="A0A061AN39"/>
<feature type="compositionally biased region" description="Basic and acidic residues" evidence="5">
    <location>
        <begin position="157"/>
        <end position="175"/>
    </location>
</feature>
<dbReference type="SMART" id="SM00184">
    <property type="entry name" value="RING"/>
    <property type="match status" value="1"/>
</dbReference>
<dbReference type="GO" id="GO:0005737">
    <property type="term" value="C:cytoplasm"/>
    <property type="evidence" value="ECO:0007669"/>
    <property type="project" value="TreeGrafter"/>
</dbReference>
<keyword evidence="3" id="KW-0862">Zinc</keyword>
<evidence type="ECO:0000256" key="5">
    <source>
        <dbReference type="SAM" id="MobiDB-lite"/>
    </source>
</evidence>
<dbReference type="InterPro" id="IPR001841">
    <property type="entry name" value="Znf_RING"/>
</dbReference>
<evidence type="ECO:0000256" key="1">
    <source>
        <dbReference type="ARBA" id="ARBA00022723"/>
    </source>
</evidence>
<feature type="compositionally biased region" description="Basic and acidic residues" evidence="5">
    <location>
        <begin position="207"/>
        <end position="217"/>
    </location>
</feature>